<dbReference type="EMBL" id="OP880253">
    <property type="protein sequence ID" value="WAE39592.1"/>
    <property type="molecule type" value="Genomic_DNA"/>
</dbReference>
<dbReference type="InterPro" id="IPR003587">
    <property type="entry name" value="Hint_dom_N"/>
</dbReference>
<evidence type="ECO:0000313" key="2">
    <source>
        <dbReference type="EMBL" id="WAE39592.1"/>
    </source>
</evidence>
<dbReference type="SMART" id="SM00306">
    <property type="entry name" value="HintN"/>
    <property type="match status" value="1"/>
</dbReference>
<dbReference type="CDD" id="cd00081">
    <property type="entry name" value="Hint"/>
    <property type="match status" value="1"/>
</dbReference>
<dbReference type="SUPFAM" id="SSF88697">
    <property type="entry name" value="PUA domain-like"/>
    <property type="match status" value="1"/>
</dbReference>
<dbReference type="SUPFAM" id="SSF51294">
    <property type="entry name" value="Hedgehog/intein (Hint) domain"/>
    <property type="match status" value="1"/>
</dbReference>
<dbReference type="InterPro" id="IPR015947">
    <property type="entry name" value="PUA-like_sf"/>
</dbReference>
<dbReference type="InterPro" id="IPR036844">
    <property type="entry name" value="Hint_dom_sf"/>
</dbReference>
<evidence type="ECO:0000259" key="1">
    <source>
        <dbReference type="SMART" id="SM00306"/>
    </source>
</evidence>
<sequence>MKSELIDTQNVNTLLELVESELNYRHAKGLHIPNRGMYLPSLHAKLIHDGHKTVILKDRKFKIAGVPFLYCDNKYAYGVLELKEPKEIKTEGQFKALQKYHRVTKKEFENWNWSFPLYAYYIKEVRNFRKPVKINLPQGVQNFIKNPIQYLEDSEYPFTGKHELSLPLQINCPNCGRWIYVPHSPIPSDCPYCGYQLKEVEEEKSRMVPLPKEEYSRIVKDYPLKPLPKKYYKDQRGGVAWCFASPRTKVLTEGGWKPWNKIYPGERVLTHKGRFMRVTRKDVFEGIYDWIKVHLQFDNIKDLKYDIRVTENHPFLTTDGWKEAKDLKVGDKIISKTPKRCLKCRAPIPLSWNAKTDFMFCSDECARNYEWTEESLHTEYIDKQIYDNSLADVTVTVVKIEQIKIPKDSTVWTQTHACSLEVEEDHSYMTPLGFSHNSQWHIRGIKPEDKEAYDKGEISFEEMILHHSLHQDLRWKLNGVSVLPQCTITESDMKSYVRGMLGQLNPEQKGPANVQKVKVIPKVEIAKPTMPKSKIKEFLIDKEGAKLINKIIIHKTSYWISPGEIGSLPYTWAYMGTIWTGKVATGVERGDFHELFFYPDKDLPEPNRKFFDGRFILRAFRGEAARGGKTWWLWKSTKNPYPQNPWCYCDQGEHEVLPLDKIKHWGHEDYPEWKTRKDDCE</sequence>
<keyword evidence="3" id="KW-1185">Reference proteome</keyword>
<reference evidence="2 3" key="1">
    <citation type="submission" date="2022-10" db="EMBL/GenBank/DDBJ databases">
        <title>Evolutionary Diversification of Methanotrophic Ca. Methanophagales (ANME-1) and Their Expansive Virome.</title>
        <authorList>
            <person name="Laso-Perez R."/>
            <person name="Wu F."/>
            <person name="Cremiere A."/>
            <person name="Speth D.R."/>
            <person name="Magyar J.S."/>
            <person name="Krupovic M."/>
            <person name="Orphan V.J."/>
        </authorList>
    </citation>
    <scope>NUCLEOTIDE SEQUENCE [LARGE SCALE GENOMIC DNA]</scope>
</reference>
<proteinExistence type="predicted"/>
<evidence type="ECO:0000313" key="3">
    <source>
        <dbReference type="Proteomes" id="UP001156237"/>
    </source>
</evidence>
<gene>
    <name evidence="2" type="ORF">FHOMOCKG_00064</name>
</gene>
<dbReference type="Proteomes" id="UP001156237">
    <property type="component" value="Segment"/>
</dbReference>
<dbReference type="Gene3D" id="2.170.16.10">
    <property type="entry name" value="Hedgehog/Intein (Hint) domain"/>
    <property type="match status" value="1"/>
</dbReference>
<accession>A0A9E8VFF3</accession>
<feature type="domain" description="Hint" evidence="1">
    <location>
        <begin position="240"/>
        <end position="337"/>
    </location>
</feature>
<protein>
    <recommendedName>
        <fullName evidence="1">Hint domain-containing protein</fullName>
    </recommendedName>
</protein>
<organism evidence="2 3">
    <name type="scientific">Methanophagales virus GBV302</name>
    <dbReference type="NCBI Taxonomy" id="2999281"/>
    <lineage>
        <taxon>Viruses</taxon>
        <taxon>Duplodnaviria</taxon>
        <taxon>Heunggongvirae</taxon>
        <taxon>Uroviricota</taxon>
        <taxon>Caudoviricetes</taxon>
        <taxon>Nakonvirales</taxon>
        <taxon>Ekchuahviridae</taxon>
        <taxon>Kukulkanvirus</taxon>
        <taxon>Kukulkanvirus mexicoense</taxon>
    </lineage>
</organism>
<name>A0A9E8VFF3_9CAUD</name>